<organism evidence="2 3">
    <name type="scientific">Desulfofundulus australicus DSM 11792</name>
    <dbReference type="NCBI Taxonomy" id="1121425"/>
    <lineage>
        <taxon>Bacteria</taxon>
        <taxon>Bacillati</taxon>
        <taxon>Bacillota</taxon>
        <taxon>Clostridia</taxon>
        <taxon>Eubacteriales</taxon>
        <taxon>Peptococcaceae</taxon>
        <taxon>Desulfofundulus</taxon>
    </lineage>
</organism>
<keyword evidence="1" id="KW-1133">Transmembrane helix</keyword>
<protein>
    <recommendedName>
        <fullName evidence="4">Major Facilitator Superfamily protein</fullName>
    </recommendedName>
</protein>
<sequence>MAIVEQVPGLTMNAMAGFYARKFEADTRKAMAVNERVLRKILLLNRDSEYGTLGLLQSANSLGLILGPVAGGALYDVHINIPYLSGALIMFLTAAVLWLKLARFGSPSPSPGN</sequence>
<dbReference type="SUPFAM" id="SSF103473">
    <property type="entry name" value="MFS general substrate transporter"/>
    <property type="match status" value="1"/>
</dbReference>
<keyword evidence="3" id="KW-1185">Reference proteome</keyword>
<evidence type="ECO:0000313" key="3">
    <source>
        <dbReference type="Proteomes" id="UP000184196"/>
    </source>
</evidence>
<dbReference type="EMBL" id="FQUW01000028">
    <property type="protein sequence ID" value="SHF41381.1"/>
    <property type="molecule type" value="Genomic_DNA"/>
</dbReference>
<dbReference type="Gene3D" id="1.20.1250.20">
    <property type="entry name" value="MFS general substrate transporter like domains"/>
    <property type="match status" value="1"/>
</dbReference>
<proteinExistence type="predicted"/>
<dbReference type="OrthoDB" id="9793283at2"/>
<evidence type="ECO:0000313" key="2">
    <source>
        <dbReference type="EMBL" id="SHF41381.1"/>
    </source>
</evidence>
<dbReference type="RefSeq" id="WP_073166179.1">
    <property type="nucleotide sequence ID" value="NZ_FQUW01000028.1"/>
</dbReference>
<evidence type="ECO:0000256" key="1">
    <source>
        <dbReference type="SAM" id="Phobius"/>
    </source>
</evidence>
<dbReference type="Proteomes" id="UP000184196">
    <property type="component" value="Unassembled WGS sequence"/>
</dbReference>
<gene>
    <name evidence="2" type="ORF">SAMN02745218_02190</name>
</gene>
<keyword evidence="1" id="KW-0812">Transmembrane</keyword>
<dbReference type="InterPro" id="IPR036259">
    <property type="entry name" value="MFS_trans_sf"/>
</dbReference>
<accession>A0A1M5BFU0</accession>
<evidence type="ECO:0008006" key="4">
    <source>
        <dbReference type="Google" id="ProtNLM"/>
    </source>
</evidence>
<feature type="transmembrane region" description="Helical" evidence="1">
    <location>
        <begin position="50"/>
        <end position="75"/>
    </location>
</feature>
<reference evidence="3" key="1">
    <citation type="submission" date="2016-11" db="EMBL/GenBank/DDBJ databases">
        <authorList>
            <person name="Varghese N."/>
            <person name="Submissions S."/>
        </authorList>
    </citation>
    <scope>NUCLEOTIDE SEQUENCE [LARGE SCALE GENOMIC DNA]</scope>
    <source>
        <strain evidence="3">DSM 11792</strain>
    </source>
</reference>
<dbReference type="AlphaFoldDB" id="A0A1M5BFU0"/>
<feature type="transmembrane region" description="Helical" evidence="1">
    <location>
        <begin position="81"/>
        <end position="99"/>
    </location>
</feature>
<keyword evidence="1" id="KW-0472">Membrane</keyword>
<name>A0A1M5BFU0_9FIRM</name>